<evidence type="ECO:0000313" key="1">
    <source>
        <dbReference type="EMBL" id="TFC16552.1"/>
    </source>
</evidence>
<dbReference type="RefSeq" id="WP_134562306.1">
    <property type="nucleotide sequence ID" value="NZ_SOFS01000046.1"/>
</dbReference>
<proteinExistence type="predicted"/>
<gene>
    <name evidence="1" type="ORF">E3O46_18040</name>
</gene>
<evidence type="ECO:0000313" key="2">
    <source>
        <dbReference type="Proteomes" id="UP000297604"/>
    </source>
</evidence>
<accession>A0ABY2IHR0</accession>
<dbReference type="Gene3D" id="3.30.420.10">
    <property type="entry name" value="Ribonuclease H-like superfamily/Ribonuclease H"/>
    <property type="match status" value="1"/>
</dbReference>
<dbReference type="EMBL" id="SOFS01000046">
    <property type="protein sequence ID" value="TFC16552.1"/>
    <property type="molecule type" value="Genomic_DNA"/>
</dbReference>
<name>A0ABY2IHR0_9MICO</name>
<keyword evidence="2" id="KW-1185">Reference proteome</keyword>
<protein>
    <recommendedName>
        <fullName evidence="3">Holliday junction resolvase RuvC</fullName>
    </recommendedName>
</protein>
<dbReference type="SUPFAM" id="SSF53098">
    <property type="entry name" value="Ribonuclease H-like"/>
    <property type="match status" value="1"/>
</dbReference>
<evidence type="ECO:0008006" key="3">
    <source>
        <dbReference type="Google" id="ProtNLM"/>
    </source>
</evidence>
<comment type="caution">
    <text evidence="1">The sequence shown here is derived from an EMBL/GenBank/DDBJ whole genome shotgun (WGS) entry which is preliminary data.</text>
</comment>
<dbReference type="InterPro" id="IPR036397">
    <property type="entry name" value="RNaseH_sf"/>
</dbReference>
<reference evidence="1 2" key="1">
    <citation type="submission" date="2019-03" db="EMBL/GenBank/DDBJ databases">
        <title>Genomics of glacier-inhabiting Cryobacterium strains.</title>
        <authorList>
            <person name="Liu Q."/>
            <person name="Xin Y.-H."/>
        </authorList>
    </citation>
    <scope>NUCLEOTIDE SEQUENCE [LARGE SCALE GENOMIC DNA]</scope>
    <source>
        <strain evidence="1 2">MDB1-5</strain>
    </source>
</reference>
<organism evidence="1 2">
    <name type="scientific">Cryobacterium glucosi</name>
    <dbReference type="NCBI Taxonomy" id="1259175"/>
    <lineage>
        <taxon>Bacteria</taxon>
        <taxon>Bacillati</taxon>
        <taxon>Actinomycetota</taxon>
        <taxon>Actinomycetes</taxon>
        <taxon>Micrococcales</taxon>
        <taxon>Microbacteriaceae</taxon>
        <taxon>Cryobacterium</taxon>
    </lineage>
</organism>
<dbReference type="InterPro" id="IPR012337">
    <property type="entry name" value="RNaseH-like_sf"/>
</dbReference>
<sequence>MKVIGIKNGKDTFGWVIVEGEAREDATVLDFKEVSAPSGTRPEQLSWLRRELIEVLERQDVDYASLRLAEAGRTGTANFGRAEMDGVTQATLADLHVPMKGYKSATVRSAFGKTKPIADAVIESLPCVSSSAKTRRDQLVVAIAQFPI</sequence>
<dbReference type="Proteomes" id="UP000297604">
    <property type="component" value="Unassembled WGS sequence"/>
</dbReference>